<dbReference type="RefSeq" id="WP_081147861.1">
    <property type="nucleotide sequence ID" value="NZ_LVYD01000046.1"/>
</dbReference>
<evidence type="ECO:0000313" key="2">
    <source>
        <dbReference type="EMBL" id="OQP63139.1"/>
    </source>
</evidence>
<feature type="chain" id="PRO_5013297471" description="Outer membrane protein beta-barrel domain-containing protein" evidence="1">
    <location>
        <begin position="19"/>
        <end position="206"/>
    </location>
</feature>
<comment type="caution">
    <text evidence="2">The sequence shown here is derived from an EMBL/GenBank/DDBJ whole genome shotgun (WGS) entry which is preliminary data.</text>
</comment>
<sequence>MKKIVGFLLGILPFLAPAFCQDDHIQRPTLGIYFFFNDFKTAANIRATSLREVLRNSQFGKLKEMSPGLALNYMTGLTKHFDISGMVTGSFLDYYTPDGRLLGEDNLLLEGDVSLKGKLFSNRYWVSPFLQIGAGFSKFRTYWGAIIPAGMGFQVNLFDEAFFIVNAQYRIAVTNSVSDHFFYSLGIAGNIGGRKKGSGRSVLPQD</sequence>
<evidence type="ECO:0000256" key="1">
    <source>
        <dbReference type="SAM" id="SignalP"/>
    </source>
</evidence>
<evidence type="ECO:0008006" key="4">
    <source>
        <dbReference type="Google" id="ProtNLM"/>
    </source>
</evidence>
<dbReference type="STRING" id="1703345.A3860_24920"/>
<dbReference type="AlphaFoldDB" id="A0A1V9FXQ1"/>
<protein>
    <recommendedName>
        <fullName evidence="4">Outer membrane protein beta-barrel domain-containing protein</fullName>
    </recommendedName>
</protein>
<dbReference type="OrthoDB" id="1522982at2"/>
<dbReference type="Proteomes" id="UP000192796">
    <property type="component" value="Unassembled WGS sequence"/>
</dbReference>
<dbReference type="EMBL" id="LVYD01000046">
    <property type="protein sequence ID" value="OQP63139.1"/>
    <property type="molecule type" value="Genomic_DNA"/>
</dbReference>
<feature type="signal peptide" evidence="1">
    <location>
        <begin position="1"/>
        <end position="18"/>
    </location>
</feature>
<accession>A0A1V9FXQ1</accession>
<reference evidence="2 3" key="1">
    <citation type="submission" date="2016-03" db="EMBL/GenBank/DDBJ databases">
        <title>Niastella vici sp. nov., isolated from farmland soil.</title>
        <authorList>
            <person name="Chen L."/>
            <person name="Wang D."/>
            <person name="Yang S."/>
            <person name="Wang G."/>
        </authorList>
    </citation>
    <scope>NUCLEOTIDE SEQUENCE [LARGE SCALE GENOMIC DNA]</scope>
    <source>
        <strain evidence="2 3">DJ57</strain>
    </source>
</reference>
<keyword evidence="1" id="KW-0732">Signal</keyword>
<name>A0A1V9FXQ1_9BACT</name>
<proteinExistence type="predicted"/>
<keyword evidence="3" id="KW-1185">Reference proteome</keyword>
<evidence type="ECO:0000313" key="3">
    <source>
        <dbReference type="Proteomes" id="UP000192796"/>
    </source>
</evidence>
<gene>
    <name evidence="2" type="ORF">A3860_24920</name>
</gene>
<organism evidence="2 3">
    <name type="scientific">Niastella vici</name>
    <dbReference type="NCBI Taxonomy" id="1703345"/>
    <lineage>
        <taxon>Bacteria</taxon>
        <taxon>Pseudomonadati</taxon>
        <taxon>Bacteroidota</taxon>
        <taxon>Chitinophagia</taxon>
        <taxon>Chitinophagales</taxon>
        <taxon>Chitinophagaceae</taxon>
        <taxon>Niastella</taxon>
    </lineage>
</organism>